<keyword evidence="10" id="KW-1185">Reference proteome</keyword>
<feature type="domain" description="Thioredoxin-like fold" evidence="8">
    <location>
        <begin position="68"/>
        <end position="229"/>
    </location>
</feature>
<dbReference type="InterPro" id="IPR012336">
    <property type="entry name" value="Thioredoxin-like_fold"/>
</dbReference>
<keyword evidence="3" id="KW-0732">Signal</keyword>
<dbReference type="GO" id="GO:0016491">
    <property type="term" value="F:oxidoreductase activity"/>
    <property type="evidence" value="ECO:0007669"/>
    <property type="project" value="UniProtKB-KW"/>
</dbReference>
<evidence type="ECO:0000259" key="8">
    <source>
        <dbReference type="Pfam" id="PF13462"/>
    </source>
</evidence>
<keyword evidence="4" id="KW-0249">Electron transport</keyword>
<evidence type="ECO:0000313" key="9">
    <source>
        <dbReference type="EMBL" id="MFC6953232.1"/>
    </source>
</evidence>
<sequence length="255" mass="27655">MPDDRSADEPPITVSRRTALAALGGVVSLGAAGVYAASTLATNDGDALAGDFHRADGESAHLGVNYAGSPVLGSLDADLRLFYWTDYQCPYCKRFDVDTLPKLAENHVATGDLAIVFLELPVFGADSDVAAAASKCAWRVARDDDPNAWGRWHRHVFAQQGDKNDGWASETQLYDYTTDVDGIPEDDLRRCMAERRDAVTAAVQEDVTTAVDDLGLRRATPAFVMSNVESGKWLGIPGAQPYETFEKVVERLQNT</sequence>
<dbReference type="EMBL" id="JBHSXN010000002">
    <property type="protein sequence ID" value="MFC6953232.1"/>
    <property type="molecule type" value="Genomic_DNA"/>
</dbReference>
<gene>
    <name evidence="9" type="ORF">ACFQGB_10190</name>
</gene>
<evidence type="ECO:0000256" key="5">
    <source>
        <dbReference type="ARBA" id="ARBA00023002"/>
    </source>
</evidence>
<keyword evidence="6" id="KW-1015">Disulfide bond</keyword>
<accession>A0ABD5VGK6</accession>
<dbReference type="PROSITE" id="PS51318">
    <property type="entry name" value="TAT"/>
    <property type="match status" value="1"/>
</dbReference>
<proteinExistence type="inferred from homology"/>
<protein>
    <submittedName>
        <fullName evidence="9">DsbA family protein</fullName>
    </submittedName>
</protein>
<dbReference type="PANTHER" id="PTHR13887:SF14">
    <property type="entry name" value="DISULFIDE BOND FORMATION PROTEIN D"/>
    <property type="match status" value="1"/>
</dbReference>
<evidence type="ECO:0000256" key="1">
    <source>
        <dbReference type="ARBA" id="ARBA00005791"/>
    </source>
</evidence>
<evidence type="ECO:0000256" key="3">
    <source>
        <dbReference type="ARBA" id="ARBA00022729"/>
    </source>
</evidence>
<evidence type="ECO:0000256" key="2">
    <source>
        <dbReference type="ARBA" id="ARBA00007787"/>
    </source>
</evidence>
<dbReference type="PANTHER" id="PTHR13887">
    <property type="entry name" value="GLUTATHIONE S-TRANSFERASE KAPPA"/>
    <property type="match status" value="1"/>
</dbReference>
<evidence type="ECO:0000256" key="4">
    <source>
        <dbReference type="ARBA" id="ARBA00022982"/>
    </source>
</evidence>
<comment type="similarity">
    <text evidence="1">Belongs to the thioredoxin family. DsbA subfamily.</text>
</comment>
<evidence type="ECO:0000256" key="7">
    <source>
        <dbReference type="ARBA" id="ARBA00023284"/>
    </source>
</evidence>
<dbReference type="SUPFAM" id="SSF52833">
    <property type="entry name" value="Thioredoxin-like"/>
    <property type="match status" value="1"/>
</dbReference>
<organism evidence="9 10">
    <name type="scientific">Halorubellus litoreus</name>
    <dbReference type="NCBI Taxonomy" id="755308"/>
    <lineage>
        <taxon>Archaea</taxon>
        <taxon>Methanobacteriati</taxon>
        <taxon>Methanobacteriota</taxon>
        <taxon>Stenosarchaea group</taxon>
        <taxon>Halobacteria</taxon>
        <taxon>Halobacteriales</taxon>
        <taxon>Halorubellaceae</taxon>
        <taxon>Halorubellus</taxon>
    </lineage>
</organism>
<reference evidence="9 10" key="1">
    <citation type="journal article" date="2019" name="Int. J. Syst. Evol. Microbiol.">
        <title>The Global Catalogue of Microorganisms (GCM) 10K type strain sequencing project: providing services to taxonomists for standard genome sequencing and annotation.</title>
        <authorList>
            <consortium name="The Broad Institute Genomics Platform"/>
            <consortium name="The Broad Institute Genome Sequencing Center for Infectious Disease"/>
            <person name="Wu L."/>
            <person name="Ma J."/>
        </authorList>
    </citation>
    <scope>NUCLEOTIDE SEQUENCE [LARGE SCALE GENOMIC DNA]</scope>
    <source>
        <strain evidence="9 10">GX26</strain>
    </source>
</reference>
<name>A0ABD5VGK6_9EURY</name>
<dbReference type="RefSeq" id="WP_336350195.1">
    <property type="nucleotide sequence ID" value="NZ_JAZAQL010000002.1"/>
</dbReference>
<dbReference type="InterPro" id="IPR006311">
    <property type="entry name" value="TAT_signal"/>
</dbReference>
<keyword evidence="4" id="KW-0813">Transport</keyword>
<keyword evidence="7" id="KW-0676">Redox-active center</keyword>
<evidence type="ECO:0000313" key="10">
    <source>
        <dbReference type="Proteomes" id="UP001596395"/>
    </source>
</evidence>
<dbReference type="Proteomes" id="UP001596395">
    <property type="component" value="Unassembled WGS sequence"/>
</dbReference>
<dbReference type="InterPro" id="IPR036249">
    <property type="entry name" value="Thioredoxin-like_sf"/>
</dbReference>
<keyword evidence="5" id="KW-0560">Oxidoreductase</keyword>
<dbReference type="AlphaFoldDB" id="A0ABD5VGK6"/>
<evidence type="ECO:0000256" key="6">
    <source>
        <dbReference type="ARBA" id="ARBA00023157"/>
    </source>
</evidence>
<dbReference type="Pfam" id="PF13462">
    <property type="entry name" value="Thioredoxin_4"/>
    <property type="match status" value="1"/>
</dbReference>
<comment type="similarity">
    <text evidence="2">Belongs to the glutaredoxin family.</text>
</comment>
<dbReference type="Gene3D" id="3.40.30.10">
    <property type="entry name" value="Glutaredoxin"/>
    <property type="match status" value="1"/>
</dbReference>
<comment type="caution">
    <text evidence="9">The sequence shown here is derived from an EMBL/GenBank/DDBJ whole genome shotgun (WGS) entry which is preliminary data.</text>
</comment>